<feature type="transmembrane region" description="Helical" evidence="1">
    <location>
        <begin position="12"/>
        <end position="32"/>
    </location>
</feature>
<sequence length="132" mass="15456">MIELITDKQFLATIVGVIFASNGFFQLLMLMYQSREKEKERKRLEEAQKSLIKKEQFDALCRCVTGIAMFRIAREAKRYIDRGFITSEEYHTLKHNLYDPYEALGGNGMAKKYMGEVEELPMHEGKKQDYSE</sequence>
<reference evidence="2" key="1">
    <citation type="journal article" date="2021" name="Proc. Natl. Acad. Sci. U.S.A.">
        <title>A Catalog of Tens of Thousands of Viruses from Human Metagenomes Reveals Hidden Associations with Chronic Diseases.</title>
        <authorList>
            <person name="Tisza M.J."/>
            <person name="Buck C.B."/>
        </authorList>
    </citation>
    <scope>NUCLEOTIDE SEQUENCE</scope>
    <source>
        <strain evidence="2">CthH09</strain>
    </source>
</reference>
<proteinExistence type="predicted"/>
<evidence type="ECO:0000313" key="2">
    <source>
        <dbReference type="EMBL" id="DAF50526.1"/>
    </source>
</evidence>
<protein>
    <submittedName>
        <fullName evidence="2">Holin protein</fullName>
    </submittedName>
</protein>
<organism evidence="2">
    <name type="scientific">Siphoviridae sp. cthH09</name>
    <dbReference type="NCBI Taxonomy" id="2827915"/>
    <lineage>
        <taxon>Viruses</taxon>
        <taxon>Duplodnaviria</taxon>
        <taxon>Heunggongvirae</taxon>
        <taxon>Uroviricota</taxon>
        <taxon>Caudoviricetes</taxon>
    </lineage>
</organism>
<dbReference type="EMBL" id="BK032597">
    <property type="protein sequence ID" value="DAF50526.1"/>
    <property type="molecule type" value="Genomic_DNA"/>
</dbReference>
<accession>A0A8S5SHU1</accession>
<keyword evidence="1" id="KW-0472">Membrane</keyword>
<keyword evidence="1" id="KW-0812">Transmembrane</keyword>
<keyword evidence="1" id="KW-1133">Transmembrane helix</keyword>
<name>A0A8S5SHU1_9CAUD</name>
<evidence type="ECO:0000256" key="1">
    <source>
        <dbReference type="SAM" id="Phobius"/>
    </source>
</evidence>